<dbReference type="Proteomes" id="UP000179467">
    <property type="component" value="Unassembled WGS sequence"/>
</dbReference>
<protein>
    <recommendedName>
        <fullName evidence="4">DUF2842 domain-containing protein</fullName>
    </recommendedName>
</protein>
<reference evidence="2 3" key="1">
    <citation type="submission" date="2016-09" db="EMBL/GenBank/DDBJ databases">
        <title>Metabolic pathway, cell adaptation mechanisms and a novel monoxygenase revealed through proteogenomic-transcription analysis of a Sphingomonas haloaromaticamans strain degrading the fungicide ortho-phenylphenol.</title>
        <authorList>
            <person name="Perruchon C."/>
            <person name="Papadopoulou E.S."/>
            <person name="Rousidou C."/>
            <person name="Vasileiadis S."/>
            <person name="Tanou G."/>
            <person name="Amoutzias G."/>
            <person name="Molassiotis A."/>
            <person name="Karpouzas D.G."/>
        </authorList>
    </citation>
    <scope>NUCLEOTIDE SEQUENCE [LARGE SCALE GENOMIC DNA]</scope>
    <source>
        <strain evidence="2 3">P3</strain>
    </source>
</reference>
<evidence type="ECO:0008006" key="4">
    <source>
        <dbReference type="Google" id="ProtNLM"/>
    </source>
</evidence>
<dbReference type="InterPro" id="IPR021265">
    <property type="entry name" value="DUF2842"/>
</dbReference>
<evidence type="ECO:0000313" key="2">
    <source>
        <dbReference type="EMBL" id="OHT19808.1"/>
    </source>
</evidence>
<evidence type="ECO:0000313" key="3">
    <source>
        <dbReference type="Proteomes" id="UP000179467"/>
    </source>
</evidence>
<evidence type="ECO:0000256" key="1">
    <source>
        <dbReference type="SAM" id="Phobius"/>
    </source>
</evidence>
<sequence>MTPSWRKPAGMFLILALIGLWAFAAVTIVEALSPPEWIAMALYVVAGFAWLWALPMKRLLRWMELGVWKD</sequence>
<accession>A0A1S1HCJ5</accession>
<organism evidence="2 3">
    <name type="scientific">Edaphosphingomonas haloaromaticamans</name>
    <dbReference type="NCBI Taxonomy" id="653954"/>
    <lineage>
        <taxon>Bacteria</taxon>
        <taxon>Pseudomonadati</taxon>
        <taxon>Pseudomonadota</taxon>
        <taxon>Alphaproteobacteria</taxon>
        <taxon>Sphingomonadales</taxon>
        <taxon>Rhizorhabdaceae</taxon>
        <taxon>Edaphosphingomonas</taxon>
    </lineage>
</organism>
<gene>
    <name evidence="2" type="ORF">BHE75_01799</name>
</gene>
<keyword evidence="3" id="KW-1185">Reference proteome</keyword>
<name>A0A1S1HCJ5_9SPHN</name>
<dbReference type="OrthoDB" id="7510023at2"/>
<proteinExistence type="predicted"/>
<keyword evidence="1" id="KW-0472">Membrane</keyword>
<comment type="caution">
    <text evidence="2">The sequence shown here is derived from an EMBL/GenBank/DDBJ whole genome shotgun (WGS) entry which is preliminary data.</text>
</comment>
<keyword evidence="1" id="KW-1133">Transmembrane helix</keyword>
<dbReference type="RefSeq" id="WP_015460241.1">
    <property type="nucleotide sequence ID" value="NZ_MIPT01000001.1"/>
</dbReference>
<dbReference type="AlphaFoldDB" id="A0A1S1HCJ5"/>
<dbReference type="EMBL" id="MIPT01000001">
    <property type="protein sequence ID" value="OHT19808.1"/>
    <property type="molecule type" value="Genomic_DNA"/>
</dbReference>
<dbReference type="Pfam" id="PF11003">
    <property type="entry name" value="DUF2842"/>
    <property type="match status" value="1"/>
</dbReference>
<feature type="transmembrane region" description="Helical" evidence="1">
    <location>
        <begin position="37"/>
        <end position="54"/>
    </location>
</feature>
<keyword evidence="1" id="KW-0812">Transmembrane</keyword>